<evidence type="ECO:0000313" key="2">
    <source>
        <dbReference type="EMBL" id="MCL1045069.1"/>
    </source>
</evidence>
<dbReference type="Proteomes" id="UP001202134">
    <property type="component" value="Unassembled WGS sequence"/>
</dbReference>
<keyword evidence="3" id="KW-1185">Reference proteome</keyword>
<evidence type="ECO:0000256" key="1">
    <source>
        <dbReference type="SAM" id="Phobius"/>
    </source>
</evidence>
<reference evidence="2 3" key="1">
    <citation type="submission" date="2022-01" db="EMBL/GenBank/DDBJ databases">
        <title>Whole genome-based taxonomy of the Shewanellaceae.</title>
        <authorList>
            <person name="Martin-Rodriguez A.J."/>
        </authorList>
    </citation>
    <scope>NUCLEOTIDE SEQUENCE [LARGE SCALE GENOMIC DNA]</scope>
    <source>
        <strain evidence="2 3">DSM 24955</strain>
    </source>
</reference>
<accession>A0ABT0KMY0</accession>
<organism evidence="2 3">
    <name type="scientific">Shewanella electrodiphila</name>
    <dbReference type="NCBI Taxonomy" id="934143"/>
    <lineage>
        <taxon>Bacteria</taxon>
        <taxon>Pseudomonadati</taxon>
        <taxon>Pseudomonadota</taxon>
        <taxon>Gammaproteobacteria</taxon>
        <taxon>Alteromonadales</taxon>
        <taxon>Shewanellaceae</taxon>
        <taxon>Shewanella</taxon>
    </lineage>
</organism>
<name>A0ABT0KMY0_9GAMM</name>
<dbReference type="EMBL" id="JAKIKU010000003">
    <property type="protein sequence ID" value="MCL1045069.1"/>
    <property type="molecule type" value="Genomic_DNA"/>
</dbReference>
<keyword evidence="1" id="KW-0472">Membrane</keyword>
<comment type="caution">
    <text evidence="2">The sequence shown here is derived from an EMBL/GenBank/DDBJ whole genome shotgun (WGS) entry which is preliminary data.</text>
</comment>
<protein>
    <submittedName>
        <fullName evidence="2">Zinc ribbon domain-containing protein</fullName>
    </submittedName>
</protein>
<dbReference type="RefSeq" id="WP_102527504.1">
    <property type="nucleotide sequence ID" value="NZ_JAKIKU010000003.1"/>
</dbReference>
<evidence type="ECO:0000313" key="3">
    <source>
        <dbReference type="Proteomes" id="UP001202134"/>
    </source>
</evidence>
<gene>
    <name evidence="2" type="ORF">L2737_06950</name>
</gene>
<keyword evidence="1" id="KW-1133">Transmembrane helix</keyword>
<keyword evidence="1" id="KW-0812">Transmembrane</keyword>
<sequence length="105" mass="11738">MALIECPSCQKRISSKAKQCQFCHSSTDGDNESVRVISHIQKSNQLMTHSFVFLTLFIAGVVIWFWGGETATGMQSYIAVGCFVFGFVGYTITRARIVLHKRKSV</sequence>
<feature type="transmembrane region" description="Helical" evidence="1">
    <location>
        <begin position="74"/>
        <end position="93"/>
    </location>
</feature>
<feature type="transmembrane region" description="Helical" evidence="1">
    <location>
        <begin position="51"/>
        <end position="68"/>
    </location>
</feature>
<proteinExistence type="predicted"/>